<comment type="caution">
    <text evidence="2">The sequence shown here is derived from an EMBL/GenBank/DDBJ whole genome shotgun (WGS) entry which is preliminary data.</text>
</comment>
<evidence type="ECO:0000256" key="1">
    <source>
        <dbReference type="SAM" id="MobiDB-lite"/>
    </source>
</evidence>
<reference evidence="2 3" key="1">
    <citation type="submission" date="2020-08" db="EMBL/GenBank/DDBJ databases">
        <authorList>
            <person name="Koutsovoulos G."/>
            <person name="Danchin GJ E."/>
        </authorList>
    </citation>
    <scope>NUCLEOTIDE SEQUENCE [LARGE SCALE GENOMIC DNA]</scope>
</reference>
<sequence>MKHTKKMIMIPEIEYLTLLKMIKGKSDFMHTEKAQTDAMIKDTLEDPKINEETRAKKYNLLYNQRRQLKQKIENRPHKVIIQDNTVPDIVPYLESSKPKRPFDDFKKEELNTPVNKRTYSRRVSPFKGIISKRFADDLEEYIGQNREKFLIHDDGTFDTNVRGRSIKESNFSHVIEYITGERPTISKGFSFLFGRIAKDPLVKEMIRASRGEETTSDESSSSQSGRGKKRKRVLVSINSQNKKFVPKIWEKL</sequence>
<organism evidence="2 3">
    <name type="scientific">Meloidogyne enterolobii</name>
    <name type="common">Root-knot nematode worm</name>
    <name type="synonym">Meloidogyne mayaguensis</name>
    <dbReference type="NCBI Taxonomy" id="390850"/>
    <lineage>
        <taxon>Eukaryota</taxon>
        <taxon>Metazoa</taxon>
        <taxon>Ecdysozoa</taxon>
        <taxon>Nematoda</taxon>
        <taxon>Chromadorea</taxon>
        <taxon>Rhabditida</taxon>
        <taxon>Tylenchina</taxon>
        <taxon>Tylenchomorpha</taxon>
        <taxon>Tylenchoidea</taxon>
        <taxon>Meloidogynidae</taxon>
        <taxon>Meloidogyninae</taxon>
        <taxon>Meloidogyne</taxon>
    </lineage>
</organism>
<feature type="region of interest" description="Disordered" evidence="1">
    <location>
        <begin position="208"/>
        <end position="232"/>
    </location>
</feature>
<protein>
    <submittedName>
        <fullName evidence="2">Uncharacterized protein</fullName>
    </submittedName>
</protein>
<evidence type="ECO:0000313" key="2">
    <source>
        <dbReference type="EMBL" id="CAD2200636.1"/>
    </source>
</evidence>
<dbReference type="Proteomes" id="UP000580250">
    <property type="component" value="Unassembled WGS sequence"/>
</dbReference>
<accession>A0A6V7XMU9</accession>
<dbReference type="AlphaFoldDB" id="A0A6V7XMU9"/>
<proteinExistence type="predicted"/>
<name>A0A6V7XMU9_MELEN</name>
<dbReference type="EMBL" id="CAJEWN010001882">
    <property type="protein sequence ID" value="CAD2200636.1"/>
    <property type="molecule type" value="Genomic_DNA"/>
</dbReference>
<evidence type="ECO:0000313" key="3">
    <source>
        <dbReference type="Proteomes" id="UP000580250"/>
    </source>
</evidence>
<gene>
    <name evidence="2" type="ORF">MENT_LOCUS54117</name>
</gene>